<dbReference type="Gene3D" id="3.40.50.300">
    <property type="entry name" value="P-loop containing nucleotide triphosphate hydrolases"/>
    <property type="match status" value="2"/>
</dbReference>
<dbReference type="EMBL" id="JAMPKX010000013">
    <property type="protein sequence ID" value="MEP0949586.1"/>
    <property type="molecule type" value="Genomic_DNA"/>
</dbReference>
<comment type="caution">
    <text evidence="1">The sequence shown here is derived from an EMBL/GenBank/DDBJ whole genome shotgun (WGS) entry which is preliminary data.</text>
</comment>
<evidence type="ECO:0000313" key="1">
    <source>
        <dbReference type="EMBL" id="MEP0949586.1"/>
    </source>
</evidence>
<dbReference type="RefSeq" id="WP_190707027.1">
    <property type="nucleotide sequence ID" value="NZ_JAMPKX010000013.1"/>
</dbReference>
<keyword evidence="2" id="KW-1185">Reference proteome</keyword>
<reference evidence="1 2" key="1">
    <citation type="submission" date="2022-04" db="EMBL/GenBank/DDBJ databases">
        <title>Positive selection, recombination, and allopatry shape intraspecific diversity of widespread and dominant cyanobacteria.</title>
        <authorList>
            <person name="Wei J."/>
            <person name="Shu W."/>
            <person name="Hu C."/>
        </authorList>
    </citation>
    <scope>NUCLEOTIDE SEQUENCE [LARGE SCALE GENOMIC DNA]</scope>
    <source>
        <strain evidence="1 2">DQ-A4</strain>
    </source>
</reference>
<dbReference type="Proteomes" id="UP001482513">
    <property type="component" value="Unassembled WGS sequence"/>
</dbReference>
<sequence>MSKPRLGTQRYRFRPFEDESHLECLCRLNLRGRNVGAYLLKYQRQYSLVFGFRSRGIHTQLQPGQAEPTLKRLEDGLKGFRPGDRLRIHWRSFAEDNDRQQSLETLIQTTSTLESQFLLLAQQRATRDLTTEKQRQPKQLYLFATYPIGSGQEQSADHVEKLLAWVVAQYDTFKGLKEQNQQQSYVQLLTQGFTDGYLHWEQQLNARMGLQVTPMGTEDLWQYLWAQFNSTSLPPVPQCLELSDAKLSELIHDPLHATSRLIRGENGQPSHPKADRQWVQVKGKFVGAVVLESKPAGFTTPEHQLYYLWQALAQFPDCECVCELAAADRMMTRVTLQRLTKQSVTATFRANLLRDVDVASQMRMKQGVEAQERIYEGALPIWISGLVLLHRDSPESLAEACQKLTNTFHQGDFIRETEIAWQLWLRSLPIVGDRLIDDGRRQMYLTNEAPGLMPVACPRTIDNRGIELITRDGQMPVYLDFVNQHRGMLIFGETRSGKSVLAAEIFVWAIANGMNVISLDYPKPDGTTTYTDLVKFFGDQGAYFDIGSESNNLFQIPDLRNLPGTQCQERLDDYKEFLVKALDTMVMGTETDNQLGKRVHTVLWQALSTFFETPQILTRYDVAFESGFGSPDWQQMPTLSDFVETVANLDLEVESALLNEAVATILLELRGWLSSRVGKAISQPSTIRTDAQLTVFALRNVGDNIEAAVLALSAQSMAFRRALEVSDSLLAIDESPILFKYNGIAQIIGQVCANGAKSGIRPLIIGQDPDTIAQSVAGSQILQNLNTRLVGAIQPNALPSYQRLFGYDPSLLRPNTEESFRISPGRLCSHWLLDADARLTPCAHYPSRELLGAVANNPKEQRARQRVLSQHPNKFAGYAAFAKAYVQALHSGQSLDTIAPATSQFELIHSAAEPAPNGHQPQSSTSRRSS</sequence>
<name>A0ABV0K9X8_9CYAN</name>
<proteinExistence type="predicted"/>
<protein>
    <submittedName>
        <fullName evidence="1">Uncharacterized protein</fullName>
    </submittedName>
</protein>
<organism evidence="1 2">
    <name type="scientific">Leptolyngbya subtilissima DQ-A4</name>
    <dbReference type="NCBI Taxonomy" id="2933933"/>
    <lineage>
        <taxon>Bacteria</taxon>
        <taxon>Bacillati</taxon>
        <taxon>Cyanobacteriota</taxon>
        <taxon>Cyanophyceae</taxon>
        <taxon>Leptolyngbyales</taxon>
        <taxon>Leptolyngbyaceae</taxon>
        <taxon>Leptolyngbya group</taxon>
        <taxon>Leptolyngbya</taxon>
    </lineage>
</organism>
<dbReference type="SUPFAM" id="SSF52540">
    <property type="entry name" value="P-loop containing nucleoside triphosphate hydrolases"/>
    <property type="match status" value="1"/>
</dbReference>
<dbReference type="InterPro" id="IPR027417">
    <property type="entry name" value="P-loop_NTPase"/>
</dbReference>
<accession>A0ABV0K9X8</accession>
<gene>
    <name evidence="1" type="ORF">NC992_22095</name>
</gene>
<evidence type="ECO:0000313" key="2">
    <source>
        <dbReference type="Proteomes" id="UP001482513"/>
    </source>
</evidence>